<evidence type="ECO:0000313" key="1">
    <source>
        <dbReference type="EnsemblMetazoa" id="CLYHEMP011724.1"/>
    </source>
</evidence>
<reference evidence="1" key="1">
    <citation type="submission" date="2021-01" db="UniProtKB">
        <authorList>
            <consortium name="EnsemblMetazoa"/>
        </authorList>
    </citation>
    <scope>IDENTIFICATION</scope>
</reference>
<evidence type="ECO:0000313" key="2">
    <source>
        <dbReference type="Proteomes" id="UP000594262"/>
    </source>
</evidence>
<accession>A0A7M5WML5</accession>
<name>A0A7M5WML5_9CNID</name>
<proteinExistence type="predicted"/>
<keyword evidence="2" id="KW-1185">Reference proteome</keyword>
<organism evidence="1 2">
    <name type="scientific">Clytia hemisphaerica</name>
    <dbReference type="NCBI Taxonomy" id="252671"/>
    <lineage>
        <taxon>Eukaryota</taxon>
        <taxon>Metazoa</taxon>
        <taxon>Cnidaria</taxon>
        <taxon>Hydrozoa</taxon>
        <taxon>Hydroidolina</taxon>
        <taxon>Leptothecata</taxon>
        <taxon>Obeliida</taxon>
        <taxon>Clytiidae</taxon>
        <taxon>Clytia</taxon>
    </lineage>
</organism>
<sequence length="147" mass="16710">MNVSQEEEEKEKEDDDECLMENMTFIFSIDIDGNFYTTESELFDSVRLAVALYTRHQKLPSGESEGVGNENVHKTNSTFAFVSSHGITFEVLELSEDELRPLVKHRRKKRDTIVFVQASGSLAKEKGIYRQRRSTNNPDLGGAFENG</sequence>
<protein>
    <submittedName>
        <fullName evidence="1">Uncharacterized protein</fullName>
    </submittedName>
</protein>
<dbReference type="EnsemblMetazoa" id="CLYHEMT011724.1">
    <property type="protein sequence ID" value="CLYHEMP011724.1"/>
    <property type="gene ID" value="CLYHEMG011724"/>
</dbReference>
<dbReference type="AlphaFoldDB" id="A0A7M5WML5"/>
<dbReference type="Proteomes" id="UP000594262">
    <property type="component" value="Unplaced"/>
</dbReference>